<dbReference type="GO" id="GO:0016459">
    <property type="term" value="C:myosin complex"/>
    <property type="evidence" value="ECO:0007669"/>
    <property type="project" value="UniProtKB-KW"/>
</dbReference>
<dbReference type="InterPro" id="IPR027417">
    <property type="entry name" value="P-loop_NTPase"/>
</dbReference>
<dbReference type="PANTHER" id="PTHR13140">
    <property type="entry name" value="MYOSIN"/>
    <property type="match status" value="1"/>
</dbReference>
<dbReference type="FunFam" id="1.10.10.820:FF:000001">
    <property type="entry name" value="Myosin heavy chain"/>
    <property type="match status" value="1"/>
</dbReference>
<dbReference type="Gene3D" id="6.10.250.2420">
    <property type="match status" value="1"/>
</dbReference>
<keyword evidence="4" id="KW-0112">Calmodulin-binding</keyword>
<dbReference type="InterPro" id="IPR008989">
    <property type="entry name" value="Myosin_S1_N"/>
</dbReference>
<dbReference type="Gene3D" id="1.20.120.720">
    <property type="entry name" value="Myosin VI head, motor domain, U50 subdomain"/>
    <property type="match status" value="1"/>
</dbReference>
<reference evidence="13 14" key="2">
    <citation type="submission" date="2018-11" db="EMBL/GenBank/DDBJ databases">
        <authorList>
            <consortium name="Pathogen Informatics"/>
        </authorList>
    </citation>
    <scope>NUCLEOTIDE SEQUENCE [LARGE SCALE GENOMIC DNA]</scope>
</reference>
<feature type="binding site" evidence="9">
    <location>
        <begin position="180"/>
        <end position="187"/>
    </location>
    <ligand>
        <name>ATP</name>
        <dbReference type="ChEBI" id="CHEBI:30616"/>
    </ligand>
</feature>
<dbReference type="PROSITE" id="PS51456">
    <property type="entry name" value="MYOSIN_MOTOR"/>
    <property type="match status" value="1"/>
</dbReference>
<feature type="domain" description="Myosin N-terminal SH3-like" evidence="12">
    <location>
        <begin position="33"/>
        <end position="83"/>
    </location>
</feature>
<dbReference type="EMBL" id="UZAE01012237">
    <property type="protein sequence ID" value="VDO04134.1"/>
    <property type="molecule type" value="Genomic_DNA"/>
</dbReference>
<evidence type="ECO:0000256" key="2">
    <source>
        <dbReference type="ARBA" id="ARBA00022741"/>
    </source>
</evidence>
<dbReference type="GO" id="GO:0005524">
    <property type="term" value="F:ATP binding"/>
    <property type="evidence" value="ECO:0007669"/>
    <property type="project" value="UniProtKB-UniRule"/>
</dbReference>
<dbReference type="Gene3D" id="3.40.850.10">
    <property type="entry name" value="Kinesin motor domain"/>
    <property type="match status" value="1"/>
</dbReference>
<dbReference type="Gene3D" id="1.10.10.820">
    <property type="match status" value="1"/>
</dbReference>
<dbReference type="Gene3D" id="2.30.30.360">
    <property type="entry name" value="Myosin S1 fragment, N-terminal"/>
    <property type="match status" value="1"/>
</dbReference>
<evidence type="ECO:0000256" key="3">
    <source>
        <dbReference type="ARBA" id="ARBA00022840"/>
    </source>
</evidence>
<name>A0A158QHX2_RODNA</name>
<dbReference type="STRING" id="102285.A0A158QHX2"/>
<proteinExistence type="inferred from homology"/>
<evidence type="ECO:0000313" key="13">
    <source>
        <dbReference type="EMBL" id="VDO04134.1"/>
    </source>
</evidence>
<keyword evidence="3 9" id="KW-0067">ATP-binding</keyword>
<dbReference type="FunFam" id="1.20.5.4820:FF:000002">
    <property type="entry name" value="Myosin heavy chain 10"/>
    <property type="match status" value="1"/>
</dbReference>
<dbReference type="CDD" id="cd01377">
    <property type="entry name" value="MYSc_class_II"/>
    <property type="match status" value="1"/>
</dbReference>
<dbReference type="SUPFAM" id="SSF52540">
    <property type="entry name" value="P-loop containing nucleoside triphosphate hydrolases"/>
    <property type="match status" value="1"/>
</dbReference>
<dbReference type="InterPro" id="IPR002928">
    <property type="entry name" value="Myosin_tail"/>
</dbReference>
<dbReference type="PANTHER" id="PTHR13140:SF857">
    <property type="entry name" value="MYOSIN-11"/>
    <property type="match status" value="1"/>
</dbReference>
<dbReference type="InterPro" id="IPR004009">
    <property type="entry name" value="SH3_Myosin"/>
</dbReference>
<keyword evidence="14" id="KW-1185">Reference proteome</keyword>
<comment type="similarity">
    <text evidence="1 9">Belongs to the TRAFAC class myosin-kinesin ATPase superfamily. Myosin family.</text>
</comment>
<dbReference type="Pfam" id="PF01576">
    <property type="entry name" value="Myosin_tail_1"/>
    <property type="match status" value="1"/>
</dbReference>
<evidence type="ECO:0000256" key="8">
    <source>
        <dbReference type="ARBA" id="ARBA00023203"/>
    </source>
</evidence>
<dbReference type="InterPro" id="IPR001609">
    <property type="entry name" value="Myosin_head_motor_dom-like"/>
</dbReference>
<dbReference type="GO" id="GO:0016020">
    <property type="term" value="C:membrane"/>
    <property type="evidence" value="ECO:0007669"/>
    <property type="project" value="TreeGrafter"/>
</dbReference>
<accession>A0A158QHX2</accession>
<dbReference type="PRINTS" id="PR00193">
    <property type="entry name" value="MYOSINHEAVY"/>
</dbReference>
<dbReference type="SUPFAM" id="SSF90257">
    <property type="entry name" value="Myosin rod fragments"/>
    <property type="match status" value="5"/>
</dbReference>
<feature type="region of interest" description="Actin-binding" evidence="9">
    <location>
        <begin position="673"/>
        <end position="695"/>
    </location>
</feature>
<reference evidence="15" key="1">
    <citation type="submission" date="2016-04" db="UniProtKB">
        <authorList>
            <consortium name="WormBaseParasite"/>
        </authorList>
    </citation>
    <scope>IDENTIFICATION</scope>
</reference>
<evidence type="ECO:0000259" key="12">
    <source>
        <dbReference type="PROSITE" id="PS51844"/>
    </source>
</evidence>
<keyword evidence="5" id="KW-0175">Coiled coil</keyword>
<feature type="domain" description="Myosin motor" evidence="11">
    <location>
        <begin position="87"/>
        <end position="795"/>
    </location>
</feature>
<dbReference type="GO" id="GO:0005516">
    <property type="term" value="F:calmodulin binding"/>
    <property type="evidence" value="ECO:0007669"/>
    <property type="project" value="UniProtKB-KW"/>
</dbReference>
<dbReference type="InterPro" id="IPR036961">
    <property type="entry name" value="Kinesin_motor_dom_sf"/>
</dbReference>
<dbReference type="Pfam" id="PF00063">
    <property type="entry name" value="Myosin_head"/>
    <property type="match status" value="1"/>
</dbReference>
<dbReference type="Gene3D" id="1.20.58.530">
    <property type="match status" value="1"/>
</dbReference>
<dbReference type="WBParaSite" id="HNAJ_0000825401-mRNA-1">
    <property type="protein sequence ID" value="HNAJ_0000825401-mRNA-1"/>
    <property type="gene ID" value="HNAJ_0000825401"/>
</dbReference>
<evidence type="ECO:0000313" key="15">
    <source>
        <dbReference type="WBParaSite" id="HNAJ_0000825401-mRNA-1"/>
    </source>
</evidence>
<feature type="region of interest" description="Disordered" evidence="10">
    <location>
        <begin position="1"/>
        <end position="28"/>
    </location>
</feature>
<feature type="region of interest" description="Disordered" evidence="10">
    <location>
        <begin position="1999"/>
        <end position="2048"/>
    </location>
</feature>
<dbReference type="Gene3D" id="1.20.5.340">
    <property type="match status" value="1"/>
</dbReference>
<evidence type="ECO:0000256" key="5">
    <source>
        <dbReference type="ARBA" id="ARBA00023054"/>
    </source>
</evidence>
<dbReference type="GO" id="GO:0000146">
    <property type="term" value="F:microfilament motor activity"/>
    <property type="evidence" value="ECO:0007669"/>
    <property type="project" value="TreeGrafter"/>
</dbReference>
<evidence type="ECO:0000313" key="14">
    <source>
        <dbReference type="Proteomes" id="UP000278807"/>
    </source>
</evidence>
<dbReference type="GO" id="GO:0005737">
    <property type="term" value="C:cytoplasm"/>
    <property type="evidence" value="ECO:0007669"/>
    <property type="project" value="TreeGrafter"/>
</dbReference>
<evidence type="ECO:0000256" key="1">
    <source>
        <dbReference type="ARBA" id="ARBA00008314"/>
    </source>
</evidence>
<evidence type="ECO:0000256" key="7">
    <source>
        <dbReference type="ARBA" id="ARBA00023175"/>
    </source>
</evidence>
<feature type="compositionally biased region" description="Polar residues" evidence="10">
    <location>
        <begin position="2032"/>
        <end position="2048"/>
    </location>
</feature>
<evidence type="ECO:0000256" key="4">
    <source>
        <dbReference type="ARBA" id="ARBA00022860"/>
    </source>
</evidence>
<keyword evidence="2 9" id="KW-0547">Nucleotide-binding</keyword>
<sequence length="2048" mass="233900">MSSKDPTIDPASLEHLRVAKGPTDDSAAQSDWASKKLVWVPQENVGFAAASIISEDKDDCVVQLQESGKKLTVPKDVIQKMNPPKFEKVEDMANLTYLNEASVLYNLKSRYYSGLIYTYSGLFCVVINPYKRLPIYREEIVEWYKGKKRHERPPHIFAIADTAYRNMLQDREDQSILCTGESGAGKTENTKKVIQYLASVATSTKNQKTTPGNALSKLHGELEAQLLKANPILEAFGNAKTIKNDNSSRFGKFIRINFDTSGFIAGANIETYLLEKARVIRQAPEERSFHIFYQLLASASPELKEKLLLNHAASAKHNYLSHGMIEVPGQDEKQAFQETTEAMSIMGITEEEQQAIFKILSAVLHLGNLEFKQERNSDQATLPNQADAEKVAHLLGVPLQELTKAFLKPKLKIGRETVSKAQTKEQVEFAVEAISKAIYERLFRWLVARINKSLDRAKRQGVSFVGILDIAGFEIFQTTDKSAIRVNSFEQLCINYTNEKLQQLFNHTMFVLEQEEYSREGIPWDFIDFGLDLQPTIDLIEKPVGILALLDEECFFPKATDKSFVEKLFKQQESNPKLFKPEFRSTSDFGVCHYAGRVDYQAAQWLTKNMDPLNDNVVSLLQTSNEPLVQAIWKDAEIVSMSATAGNETNFGPARTVRKGMLRTVSQLYKESLIRLMSVLQNTNPNFVRCIIPNHEKKAGRIDVPLVLDQLKCNGVLEGIRICRQGFPSRVPFQEFRQRYEILTPDLISKGYMDGRKAAELMVQRLELSPELYRIGQSKIFFKAGVLAQLEEDRDLRLTAIMINFQAHCRCYLAKKAVQQRIQDIQAIRIIQRNCVAYLKLRNWSWWRLFTKVRPLLSVTRQEEIVAAKEAELRTLVLGIPTSSMCVLAKEAPCLFELNSIFFSQVQDALTKTTIALTESKTAYEEAQSKLVSLESELQIEHESFAALDDRERKLRADYQAALEVVTELESRENELKAQISELETQKKTLADQVGDISDQLEAEEQHRQKLQLEKGSLEQSMKSLTEEHAALDDKYSKLEKEKKSIESRLADVSAHLTNEEERSKQLLKLKSKFESTITELEEKLSKEQSSRQDLERAKRRLEAEVSEKAEQGADSNRLIDELKQQITNLEGELSKTQQKLDEEVMAKTVTMKQLREAESSVQELRDDLEAEKAARDRAENLKRDLKEELEALRLELIDSGTNSEAQAEALRKHEAELSNARKQLETDAAAHEAAMAELRKKHSANVEQLTDQLEAIKRLKVAMESSKAQLEAGNSDLTNQLNAALVAKAEMEKKRRATEQKLNDKFMKLEESERIRAELEERLHKLTAELEGANKALETSEAELSKLARSDANSATIIAELKQNLEDETRAKLALQTRLRQAESEREVAKDALDEEEQNKQALEKHVFLLQQQMDEVKSKVVEDAKQLETLEDTRKKLQREKDELANRNEELTAQVEKLEKSRRKLQGELEDANHALAGQRSDQVNSERRLKKLETALADAQANAKRLQEEKDQTDRDMRERETQLLNRDRELEDLQERLEESERQRTNLSRELEELVSHTDDAGKSKIELEQANFQLENQLKELKQQFEELEDDQAHLAMEKQRADLQINALKAQLERELANRSEGFEEQRRQLMKQLRETKEELEDEKKQRVTALLLRKKFESDLTEANQRADAAERQRDEAAKQLKRLQTVGLEMKRDLDASLKLRDEALSAMREIEKRIRTAEAERAQAMEDLATSERLCRSAKSERDEALEEANAALNAKNTLLEDKKRLEASIMHRDEELEEAQTAREEAEDRYKRTLGLLEQAQVDLGLERTNAQRIEAQRAAMEKQIKEMREKLADQERDSGKRLKLQVTALEERLAAMDEQLENENKERQSANRTARRLDKRLKEVSLQLEEEKAYVAQLKDQLDKTQTACKRNKQNLEAMEDEASNLRTQKRRIQRDLEETTEQKEAFERELQMLRSKLNRLTSRTMDSLNGDSADSDSFVDIFGVRGTRMGSTGVPRPSARAGGEGTPEDAQSGADVDLSASNEGTLNETASNINS</sequence>
<organism evidence="15">
    <name type="scientific">Rodentolepis nana</name>
    <name type="common">Dwarf tapeworm</name>
    <name type="synonym">Hymenolepis nana</name>
    <dbReference type="NCBI Taxonomy" id="102285"/>
    <lineage>
        <taxon>Eukaryota</taxon>
        <taxon>Metazoa</taxon>
        <taxon>Spiralia</taxon>
        <taxon>Lophotrochozoa</taxon>
        <taxon>Platyhelminthes</taxon>
        <taxon>Cestoda</taxon>
        <taxon>Eucestoda</taxon>
        <taxon>Cyclophyllidea</taxon>
        <taxon>Hymenolepididae</taxon>
        <taxon>Rodentolepis</taxon>
    </lineage>
</organism>
<dbReference type="SMART" id="SM00242">
    <property type="entry name" value="MYSc"/>
    <property type="match status" value="1"/>
</dbReference>
<feature type="compositionally biased region" description="Basic and acidic residues" evidence="10">
    <location>
        <begin position="1508"/>
        <end position="1548"/>
    </location>
</feature>
<evidence type="ECO:0000256" key="9">
    <source>
        <dbReference type="PROSITE-ProRule" id="PRU00782"/>
    </source>
</evidence>
<dbReference type="Pfam" id="PF02736">
    <property type="entry name" value="Myosin_N"/>
    <property type="match status" value="1"/>
</dbReference>
<keyword evidence="8 9" id="KW-0009">Actin-binding</keyword>
<gene>
    <name evidence="13" type="ORF">HNAJ_LOCUS8250</name>
</gene>
<evidence type="ECO:0000256" key="10">
    <source>
        <dbReference type="SAM" id="MobiDB-lite"/>
    </source>
</evidence>
<dbReference type="PROSITE" id="PS50096">
    <property type="entry name" value="IQ"/>
    <property type="match status" value="1"/>
</dbReference>
<dbReference type="GO" id="GO:0051015">
    <property type="term" value="F:actin filament binding"/>
    <property type="evidence" value="ECO:0007669"/>
    <property type="project" value="InterPro"/>
</dbReference>
<keyword evidence="6 9" id="KW-0518">Myosin</keyword>
<feature type="region of interest" description="Disordered" evidence="10">
    <location>
        <begin position="1082"/>
        <end position="1116"/>
    </location>
</feature>
<dbReference type="OrthoDB" id="10055605at2759"/>
<keyword evidence="7 9" id="KW-0505">Motor protein</keyword>
<dbReference type="FunFam" id="1.20.120.720:FF:000001">
    <property type="entry name" value="Myosin heavy chain, muscle"/>
    <property type="match status" value="1"/>
</dbReference>
<feature type="region of interest" description="Disordered" evidence="10">
    <location>
        <begin position="1503"/>
        <end position="1548"/>
    </location>
</feature>
<evidence type="ECO:0000259" key="11">
    <source>
        <dbReference type="PROSITE" id="PS51456"/>
    </source>
</evidence>
<dbReference type="GO" id="GO:0007015">
    <property type="term" value="P:actin filament organization"/>
    <property type="evidence" value="ECO:0007669"/>
    <property type="project" value="TreeGrafter"/>
</dbReference>
<dbReference type="Gene3D" id="1.20.5.4820">
    <property type="match status" value="1"/>
</dbReference>
<dbReference type="PROSITE" id="PS51844">
    <property type="entry name" value="SH3_LIKE"/>
    <property type="match status" value="1"/>
</dbReference>
<evidence type="ECO:0000256" key="6">
    <source>
        <dbReference type="ARBA" id="ARBA00023123"/>
    </source>
</evidence>
<protein>
    <submittedName>
        <fullName evidence="15">Paramyosin</fullName>
    </submittedName>
</protein>
<dbReference type="Proteomes" id="UP000278807">
    <property type="component" value="Unassembled WGS sequence"/>
</dbReference>
<dbReference type="FunFam" id="2.30.30.360:FF:000001">
    <property type="entry name" value="Myosin heavy chain"/>
    <property type="match status" value="1"/>
</dbReference>
<dbReference type="FunFam" id="3.40.850.10:FF:000101">
    <property type="entry name" value="Slow myosin heavy chain 2"/>
    <property type="match status" value="1"/>
</dbReference>